<accession>A0A1M5SVK9</accession>
<dbReference type="GO" id="GO:0006270">
    <property type="term" value="P:DNA replication initiation"/>
    <property type="evidence" value="ECO:0007669"/>
    <property type="project" value="InterPro"/>
</dbReference>
<evidence type="ECO:0000259" key="2">
    <source>
        <dbReference type="Pfam" id="PF01051"/>
    </source>
</evidence>
<reference evidence="4" key="1">
    <citation type="submission" date="2016-11" db="EMBL/GenBank/DDBJ databases">
        <authorList>
            <person name="Varghese N."/>
            <person name="Submissions S."/>
        </authorList>
    </citation>
    <scope>NUCLEOTIDE SEQUENCE [LARGE SCALE GENOMIC DNA]</scope>
    <source>
        <strain evidence="4">DSM 15285</strain>
    </source>
</reference>
<dbReference type="InterPro" id="IPR000525">
    <property type="entry name" value="Initiator_Rep_WH1"/>
</dbReference>
<dbReference type="OrthoDB" id="1883334at2"/>
<evidence type="ECO:0000313" key="3">
    <source>
        <dbReference type="EMBL" id="SHH42490.1"/>
    </source>
</evidence>
<keyword evidence="4" id="KW-1185">Reference proteome</keyword>
<feature type="domain" description="Initiator Rep protein WH1" evidence="2">
    <location>
        <begin position="10"/>
        <end position="158"/>
    </location>
</feature>
<protein>
    <submittedName>
        <fullName evidence="3">Protein involved in initiation of plasmid replication</fullName>
    </submittedName>
</protein>
<dbReference type="Gene3D" id="1.10.10.10">
    <property type="entry name" value="Winged helix-like DNA-binding domain superfamily/Winged helix DNA-binding domain"/>
    <property type="match status" value="2"/>
</dbReference>
<dbReference type="RefSeq" id="WP_084602030.1">
    <property type="nucleotide sequence ID" value="NZ_FQXH01000024.1"/>
</dbReference>
<dbReference type="Pfam" id="PF01051">
    <property type="entry name" value="Rep3_N"/>
    <property type="match status" value="1"/>
</dbReference>
<comment type="similarity">
    <text evidence="1">Belongs to the initiator RepB protein family.</text>
</comment>
<dbReference type="SUPFAM" id="SSF46785">
    <property type="entry name" value="Winged helix' DNA-binding domain"/>
    <property type="match status" value="2"/>
</dbReference>
<sequence>MEKSLQKNLVTKSNTLIEASYNLSTNEQRIILFLASKIQPTDEEFRLMRFKIKDIIDILDVKGKGIYSELQQATSDLISKTLTIITSYEDNPNKHKKLQVSWLASAEYLEKEGIVELEFSSKLKPYLLQLKNRFTSYELKNILKLKSKYSIRIYELMKQYEKIKDRVVELEELRYILGLKENEYSQYGNLKQRILKRAQAEINKKTDINFEFEEIKVGRKVEKIRFIINSKKIENVVEEEKFELSSEQKVKIDTLKALFPKKVTEYEIRSILYIANWDLAKVIEKYMIIKNKKNIDNFVGLMIDAIKNDYSEIAVTNENIIKTRFHNFTQRTSEYTPEEFERIVLKKQKEKWGL</sequence>
<dbReference type="STRING" id="1123350.SAMN02744040_01933"/>
<proteinExistence type="inferred from homology"/>
<dbReference type="Pfam" id="PF21205">
    <property type="entry name" value="Rep3_C"/>
    <property type="match status" value="1"/>
</dbReference>
<dbReference type="Proteomes" id="UP000242520">
    <property type="component" value="Unassembled WGS sequence"/>
</dbReference>
<evidence type="ECO:0000313" key="4">
    <source>
        <dbReference type="Proteomes" id="UP000242520"/>
    </source>
</evidence>
<dbReference type="EMBL" id="FQXH01000024">
    <property type="protein sequence ID" value="SHH42490.1"/>
    <property type="molecule type" value="Genomic_DNA"/>
</dbReference>
<organism evidence="3 4">
    <name type="scientific">Tepidibacter thalassicus DSM 15285</name>
    <dbReference type="NCBI Taxonomy" id="1123350"/>
    <lineage>
        <taxon>Bacteria</taxon>
        <taxon>Bacillati</taxon>
        <taxon>Bacillota</taxon>
        <taxon>Clostridia</taxon>
        <taxon>Peptostreptococcales</taxon>
        <taxon>Peptostreptococcaceae</taxon>
        <taxon>Tepidibacter</taxon>
    </lineage>
</organism>
<dbReference type="InterPro" id="IPR036388">
    <property type="entry name" value="WH-like_DNA-bd_sf"/>
</dbReference>
<name>A0A1M5SVK9_9FIRM</name>
<dbReference type="AlphaFoldDB" id="A0A1M5SVK9"/>
<dbReference type="GO" id="GO:0003887">
    <property type="term" value="F:DNA-directed DNA polymerase activity"/>
    <property type="evidence" value="ECO:0007669"/>
    <property type="project" value="InterPro"/>
</dbReference>
<gene>
    <name evidence="3" type="ORF">SAMN02744040_01933</name>
</gene>
<dbReference type="InterPro" id="IPR036390">
    <property type="entry name" value="WH_DNA-bd_sf"/>
</dbReference>
<evidence type="ECO:0000256" key="1">
    <source>
        <dbReference type="ARBA" id="ARBA00038283"/>
    </source>
</evidence>